<feature type="compositionally biased region" description="Low complexity" evidence="1">
    <location>
        <begin position="57"/>
        <end position="66"/>
    </location>
</feature>
<feature type="compositionally biased region" description="Basic residues" evidence="1">
    <location>
        <begin position="83"/>
        <end position="93"/>
    </location>
</feature>
<protein>
    <submittedName>
        <fullName evidence="2">Uncharacterized protein</fullName>
    </submittedName>
</protein>
<name>A0A6J4R4Q9_9ACTN</name>
<feature type="compositionally biased region" description="Basic residues" evidence="1">
    <location>
        <begin position="304"/>
        <end position="330"/>
    </location>
</feature>
<dbReference type="AlphaFoldDB" id="A0A6J4R4Q9"/>
<proteinExistence type="predicted"/>
<accession>A0A6J4R4Q9</accession>
<organism evidence="2">
    <name type="scientific">uncultured Solirubrobacteraceae bacterium</name>
    <dbReference type="NCBI Taxonomy" id="1162706"/>
    <lineage>
        <taxon>Bacteria</taxon>
        <taxon>Bacillati</taxon>
        <taxon>Actinomycetota</taxon>
        <taxon>Thermoleophilia</taxon>
        <taxon>Solirubrobacterales</taxon>
        <taxon>Solirubrobacteraceae</taxon>
        <taxon>environmental samples</taxon>
    </lineage>
</organism>
<dbReference type="EMBL" id="CADCVJ010000016">
    <property type="protein sequence ID" value="CAA9462706.1"/>
    <property type="molecule type" value="Genomic_DNA"/>
</dbReference>
<feature type="region of interest" description="Disordered" evidence="1">
    <location>
        <begin position="51"/>
        <end position="93"/>
    </location>
</feature>
<reference evidence="2" key="1">
    <citation type="submission" date="2020-02" db="EMBL/GenBank/DDBJ databases">
        <authorList>
            <person name="Meier V. D."/>
        </authorList>
    </citation>
    <scope>NUCLEOTIDE SEQUENCE</scope>
    <source>
        <strain evidence="2">AVDCRST_MAG38</strain>
    </source>
</reference>
<gene>
    <name evidence="2" type="ORF">AVDCRST_MAG38-303</name>
</gene>
<feature type="compositionally biased region" description="Low complexity" evidence="1">
    <location>
        <begin position="331"/>
        <end position="348"/>
    </location>
</feature>
<sequence>MRAHPELGLQLGQAARELADLGGERVDLALEPVDARAVTGLCRRGGRNFRRWRRMPGRSGSRPGPARIGGGHRRRGAGGPRRPGSRRGTVVRRRSQPVGVALLLLAGPPAEAIDQPPVDQDPQHRPEGLEVGEGMQPLRALAQLSRRLRASQHEHRQDRLLGRVEGERLVEQMAELGRATALRAGQAGVASASETGQGLADLRLVVVDDGVAVGGLVAGQAQRVEAERIGVGRRALLLEQGSQDPDLDVVQLHAPSVMPGRGSLRRVRAATRDARSALAGRSSPGRAAERRARAGGPPPARWRGTGRRSGGRRPARRPPTPRRRQGRSAKARPPGGRCRARPGPAAASRPRRGPCG</sequence>
<evidence type="ECO:0000256" key="1">
    <source>
        <dbReference type="SAM" id="MobiDB-lite"/>
    </source>
</evidence>
<evidence type="ECO:0000313" key="2">
    <source>
        <dbReference type="EMBL" id="CAA9462706.1"/>
    </source>
</evidence>
<feature type="region of interest" description="Disordered" evidence="1">
    <location>
        <begin position="258"/>
        <end position="356"/>
    </location>
</feature>